<organism evidence="2">
    <name type="scientific">viral metagenome</name>
    <dbReference type="NCBI Taxonomy" id="1070528"/>
    <lineage>
        <taxon>unclassified sequences</taxon>
        <taxon>metagenomes</taxon>
        <taxon>organismal metagenomes</taxon>
    </lineage>
</organism>
<evidence type="ECO:0000313" key="2">
    <source>
        <dbReference type="EMBL" id="QHU11394.1"/>
    </source>
</evidence>
<name>A0A6C0K5N9_9ZZZZ</name>
<feature type="compositionally biased region" description="Pro residues" evidence="1">
    <location>
        <begin position="205"/>
        <end position="225"/>
    </location>
</feature>
<feature type="region of interest" description="Disordered" evidence="1">
    <location>
        <begin position="145"/>
        <end position="244"/>
    </location>
</feature>
<feature type="compositionally biased region" description="Low complexity" evidence="1">
    <location>
        <begin position="226"/>
        <end position="244"/>
    </location>
</feature>
<protein>
    <submittedName>
        <fullName evidence="2">Uncharacterized protein</fullName>
    </submittedName>
</protein>
<dbReference type="EMBL" id="MN740782">
    <property type="protein sequence ID" value="QHU11394.1"/>
    <property type="molecule type" value="Genomic_DNA"/>
</dbReference>
<evidence type="ECO:0000256" key="1">
    <source>
        <dbReference type="SAM" id="MobiDB-lite"/>
    </source>
</evidence>
<feature type="compositionally biased region" description="Low complexity" evidence="1">
    <location>
        <begin position="177"/>
        <end position="204"/>
    </location>
</feature>
<dbReference type="AlphaFoldDB" id="A0A6C0K5N9"/>
<reference evidence="2" key="1">
    <citation type="journal article" date="2020" name="Nature">
        <title>Giant virus diversity and host interactions through global metagenomics.</title>
        <authorList>
            <person name="Schulz F."/>
            <person name="Roux S."/>
            <person name="Paez-Espino D."/>
            <person name="Jungbluth S."/>
            <person name="Walsh D.A."/>
            <person name="Denef V.J."/>
            <person name="McMahon K.D."/>
            <person name="Konstantinidis K.T."/>
            <person name="Eloe-Fadrosh E.A."/>
            <person name="Kyrpides N.C."/>
            <person name="Woyke T."/>
        </authorList>
    </citation>
    <scope>NUCLEOTIDE SEQUENCE</scope>
    <source>
        <strain evidence="2">GVMAG-S-1101165-84</strain>
    </source>
</reference>
<sequence>MQGFNPQASLLPHAEGTIQPMSGGGQQQGGGLPLGIDKTRFTELKDLIQKLSTTAASKSDFNSYYNELSNDNELYKFYGEILQTIGQVSSVEIKVEGDLSKTHFKEPYSIKKLITTLQERRITMQDLSIKITSADELEIYIKTKPEPSAPAPAPPAAPPGAPAPPAGAPAVPPAGTPPAGGAPTAAAGSAPGNPPAAFGSAAGAPPVPFPPPGARPPGTPPPPASGPASLKRAAKKALASANND</sequence>
<feature type="compositionally biased region" description="Pro residues" evidence="1">
    <location>
        <begin position="147"/>
        <end position="176"/>
    </location>
</feature>
<accession>A0A6C0K5N9</accession>
<proteinExistence type="predicted"/>